<accession>A0A0K0FVV0</accession>
<keyword evidence="2" id="KW-1185">Reference proteome</keyword>
<proteinExistence type="predicted"/>
<feature type="compositionally biased region" description="Low complexity" evidence="1">
    <location>
        <begin position="133"/>
        <end position="148"/>
    </location>
</feature>
<feature type="region of interest" description="Disordered" evidence="1">
    <location>
        <begin position="119"/>
        <end position="168"/>
    </location>
</feature>
<evidence type="ECO:0000313" key="2">
    <source>
        <dbReference type="Proteomes" id="UP000035680"/>
    </source>
</evidence>
<reference evidence="2" key="1">
    <citation type="submission" date="2014-07" db="EMBL/GenBank/DDBJ databases">
        <authorList>
            <person name="Martin A.A"/>
            <person name="De Silva N."/>
        </authorList>
    </citation>
    <scope>NUCLEOTIDE SEQUENCE</scope>
</reference>
<sequence length="308" mass="34364">MTSQKEIASFKTGSNKTITVDSDLLSAALANAKRFDEVIDSFSVDSIFGNDSPFPDENSFSRRVKASSESRAFRGSFNTQVTPLNSRRPIGQSQSVSLKRKSIDNTAFVTPKRFMNNGLTSNPFKLPTRKALPTTPSTTPKSTNISTTKLNSSNSTAHTPKSTVSSNIPTIAETPLRKINEKLNVDNCNFVKIKDICKEESKGKDVIGIVWGVDVTKDNVANMVIIDNSYYGVNARLTVPSELAMQFKKRVKGRVIIVKDVKIIKDNEKNVLDISPDHYRFDSQSFDEEDTRDWYNSENITEDKFTIL</sequence>
<evidence type="ECO:0000313" key="3">
    <source>
        <dbReference type="WBParaSite" id="SVE_1646700.1"/>
    </source>
</evidence>
<evidence type="ECO:0000256" key="1">
    <source>
        <dbReference type="SAM" id="MobiDB-lite"/>
    </source>
</evidence>
<reference evidence="3" key="2">
    <citation type="submission" date="2015-08" db="UniProtKB">
        <authorList>
            <consortium name="WormBaseParasite"/>
        </authorList>
    </citation>
    <scope>IDENTIFICATION</scope>
</reference>
<protein>
    <submittedName>
        <fullName evidence="3">PRC domain-containing protein</fullName>
    </submittedName>
</protein>
<dbReference type="AlphaFoldDB" id="A0A0K0FVV0"/>
<name>A0A0K0FVV0_STRVS</name>
<dbReference type="Proteomes" id="UP000035680">
    <property type="component" value="Unassembled WGS sequence"/>
</dbReference>
<organism evidence="2 3">
    <name type="scientific">Strongyloides venezuelensis</name>
    <name type="common">Threadworm</name>
    <dbReference type="NCBI Taxonomy" id="75913"/>
    <lineage>
        <taxon>Eukaryota</taxon>
        <taxon>Metazoa</taxon>
        <taxon>Ecdysozoa</taxon>
        <taxon>Nematoda</taxon>
        <taxon>Chromadorea</taxon>
        <taxon>Rhabditida</taxon>
        <taxon>Tylenchina</taxon>
        <taxon>Panagrolaimomorpha</taxon>
        <taxon>Strongyloidoidea</taxon>
        <taxon>Strongyloididae</taxon>
        <taxon>Strongyloides</taxon>
    </lineage>
</organism>
<dbReference type="WBParaSite" id="SVE_1646700.1">
    <property type="protein sequence ID" value="SVE_1646700.1"/>
    <property type="gene ID" value="SVE_1646700"/>
</dbReference>
<feature type="compositionally biased region" description="Polar residues" evidence="1">
    <location>
        <begin position="149"/>
        <end position="168"/>
    </location>
</feature>